<feature type="coiled-coil region" evidence="1">
    <location>
        <begin position="560"/>
        <end position="629"/>
    </location>
</feature>
<evidence type="ECO:0000256" key="2">
    <source>
        <dbReference type="SAM" id="MobiDB-lite"/>
    </source>
</evidence>
<feature type="coiled-coil region" evidence="1">
    <location>
        <begin position="464"/>
        <end position="523"/>
    </location>
</feature>
<organism evidence="3 4">
    <name type="scientific">Bombus impatiens</name>
    <name type="common">Bumblebee</name>
    <dbReference type="NCBI Taxonomy" id="132113"/>
    <lineage>
        <taxon>Eukaryota</taxon>
        <taxon>Metazoa</taxon>
        <taxon>Ecdysozoa</taxon>
        <taxon>Arthropoda</taxon>
        <taxon>Hexapoda</taxon>
        <taxon>Insecta</taxon>
        <taxon>Pterygota</taxon>
        <taxon>Neoptera</taxon>
        <taxon>Endopterygota</taxon>
        <taxon>Hymenoptera</taxon>
        <taxon>Apocrita</taxon>
        <taxon>Aculeata</taxon>
        <taxon>Apoidea</taxon>
        <taxon>Anthophila</taxon>
        <taxon>Apidae</taxon>
        <taxon>Bombus</taxon>
        <taxon>Pyrobombus</taxon>
    </lineage>
</organism>
<feature type="coiled-coil region" evidence="1">
    <location>
        <begin position="659"/>
        <end position="749"/>
    </location>
</feature>
<keyword evidence="3" id="KW-1185">Reference proteome</keyword>
<reference evidence="4" key="1">
    <citation type="submission" date="2025-08" db="UniProtKB">
        <authorList>
            <consortium name="RefSeq"/>
        </authorList>
    </citation>
    <scope>IDENTIFICATION</scope>
</reference>
<dbReference type="AlphaFoldDB" id="A0A6P8LWI9"/>
<feature type="compositionally biased region" description="Basic and acidic residues" evidence="2">
    <location>
        <begin position="84"/>
        <end position="99"/>
    </location>
</feature>
<sequence>MPDDPHSRSPAECSPRSLARKIESCIFRNALNEEQRAQKALYLLQAQDRRIAALQKRVAELEDVATNLHEFTLRNSSSVSTSERKKEIVADFSRSDRSSKTGNYNDTENKIEYNLDDISSMREDPDTTVSGEVSVPRLELSKSSVSNSERDIFSTAIDFVLEKRKCFISNTSFSNEEDTSQKVTEREEKFHEDLCNPDCKSETKVVAVNSKKAIDVNENSNEKIESKERKMDRRQGVIINREVHCESKIKEANSLVISAGRSEEKIPDVSYDKKCGSNFPRISSSVPWIRAKHSFRKKLRGCELKTGRGTKELPSGIGSQTFAPFRTIERGSTNRRQGEGEMVDGGKKIVRNANQEQNGCSSLADAQETRPVADKRFDTETKTICTQTPIEAIQLDEKNLYDNKLSTEANHFAPSCVHFKEKKLSAFRCIDEDPAPQCLIQEALARGTERIEQRTKGKISPNKEAEYETIISQLEAKLTRTKEDLEVALKAKPIAKEKYKKLLENAKAEARKENEMLQENIVRICTSVLENFGPRTVDQRRNSNYQIKSRGKLKCHERIASRLRKKLHTTVAKMNKLKRELAVTRRKLKSKCEEHESISECFDQLKQEMEATETNLNNLISENLSLKRKIDDTRDWLQHTTGKEHHRGNSRDACKNRELANLKKKVEEDSATIAHLKNKLVRLESANANKGFLLNSYKGQLTELTKEKNQLVSKMSSLENEVSNVRNSNSQLKAKISVLNDKKDKLLSDNEKSKADIKGKMETQCARKCGETVQQEIEVVKAKYEETIKSTKMKLLVTKTQNIEYLNAIKEFLRKLYELQGDRETQKFSNENEASERETQETICNILNMTPDELSGFINGKTKNSINLWMVELNRIIATNQFSKDLSKFLLNKVTKKTKT</sequence>
<dbReference type="KEGG" id="bim:100750181"/>
<evidence type="ECO:0000313" key="3">
    <source>
        <dbReference type="Proteomes" id="UP000515180"/>
    </source>
</evidence>
<keyword evidence="1" id="KW-0175">Coiled coil</keyword>
<dbReference type="RefSeq" id="XP_033178879.1">
    <property type="nucleotide sequence ID" value="XM_033322988.1"/>
</dbReference>
<dbReference type="OrthoDB" id="7698756at2759"/>
<name>A0A6P8LWI9_BOMIM</name>
<dbReference type="Proteomes" id="UP000515180">
    <property type="component" value="Unplaced"/>
</dbReference>
<gene>
    <name evidence="4" type="primary">LOC100750181</name>
</gene>
<protein>
    <submittedName>
        <fullName evidence="4">Uncharacterized protein LOC100750181</fullName>
    </submittedName>
</protein>
<evidence type="ECO:0000256" key="1">
    <source>
        <dbReference type="SAM" id="Coils"/>
    </source>
</evidence>
<accession>A0A6P8LWI9</accession>
<evidence type="ECO:0000313" key="4">
    <source>
        <dbReference type="RefSeq" id="XP_033178879.1"/>
    </source>
</evidence>
<feature type="region of interest" description="Disordered" evidence="2">
    <location>
        <begin position="84"/>
        <end position="108"/>
    </location>
</feature>
<dbReference type="GeneID" id="100750181"/>
<proteinExistence type="predicted"/>